<proteinExistence type="predicted"/>
<organism evidence="1">
    <name type="scientific">Escherichia coli</name>
    <dbReference type="NCBI Taxonomy" id="562"/>
    <lineage>
        <taxon>Bacteria</taxon>
        <taxon>Pseudomonadati</taxon>
        <taxon>Pseudomonadota</taxon>
        <taxon>Gammaproteobacteria</taxon>
        <taxon>Enterobacterales</taxon>
        <taxon>Enterobacteriaceae</taxon>
        <taxon>Escherichia</taxon>
    </lineage>
</organism>
<keyword evidence="1" id="KW-0614">Plasmid</keyword>
<dbReference type="EMBL" id="KJ716874">
    <property type="protein sequence ID" value="AKA87293.1"/>
    <property type="molecule type" value="Genomic_DNA"/>
</dbReference>
<protein>
    <submittedName>
        <fullName evidence="1">Putative transposase</fullName>
    </submittedName>
</protein>
<geneLocation type="plasmid" evidence="1">
    <name>unnamed</name>
</geneLocation>
<name>A0A0E3KBL3_ECOLX</name>
<dbReference type="AlphaFoldDB" id="A0A0E3KBL3"/>
<reference evidence="1" key="1">
    <citation type="journal article" date="2015" name="Int. J. Med. Microbiol.">
        <title>Heterogenic virulence in a diarrheagenic Escherichia coli: evidence for an EPEC expressing heat-labile toxin of ETEC.</title>
        <authorList>
            <person name="Dutta S."/>
            <person name="Pazhani G.P."/>
            <person name="Nataro J.P."/>
            <person name="Ramamurthy T."/>
        </authorList>
    </citation>
    <scope>NUCLEOTIDE SEQUENCE</scope>
    <source>
        <strain evidence="1">639</strain>
        <plasmid evidence="1">unnamed</plasmid>
    </source>
</reference>
<sequence length="56" mass="6426">MVRNSSLEELQGGYQRAEVYQAPTKMRCWCRLIRSQMYGMTNIRKSAKAGARTGKI</sequence>
<accession>A0A0E3KBL3</accession>
<evidence type="ECO:0000313" key="1">
    <source>
        <dbReference type="EMBL" id="AKA87293.1"/>
    </source>
</evidence>